<evidence type="ECO:0000256" key="4">
    <source>
        <dbReference type="HAMAP-Rule" id="MF_03007"/>
    </source>
</evidence>
<accession>B6JW90</accession>
<evidence type="ECO:0000313" key="8">
    <source>
        <dbReference type="Proteomes" id="UP000001744"/>
    </source>
</evidence>
<dbReference type="eggNOG" id="KOG1560">
    <property type="taxonomic scope" value="Eukaryota"/>
</dbReference>
<dbReference type="InterPro" id="IPR050242">
    <property type="entry name" value="JAMM_MPN+_peptidase_M67A"/>
</dbReference>
<evidence type="ECO:0000313" key="6">
    <source>
        <dbReference type="EMBL" id="EEB05641.1"/>
    </source>
</evidence>
<sequence>MSEMGTSRVLEDLSTPIATVELESLVVLNIIKHCRESFPSMGTIGQLVGIDIDGVLQISNSFASPAVLDNEESPVSKSVAGKNRQAHTENMLARLKQIGVPSGHAGWYHGAYVGSFLNSSFVETQFAYQKSNPNSIALVYDLSQSTQGSLFLHAYQLTSEFMAVHAEKTWSASSLTKHELKSSNILREIPIIVYNSHLATCMLHSLSEPEIPETTFSTRTEDAFPKLPLTETYADLELTSNSFYNKNLSLLLESIDEFHYEQGNVGFHQRQYAREQTKIQQWITKRKAENATRAANNQPLLAEDEWKRIFKAPTEPRLLDSLLITAQIEQHCNQVQSHSSTFLSKMFGIRNAYSA</sequence>
<dbReference type="InterPro" id="IPR000555">
    <property type="entry name" value="JAMM/MPN+_dom"/>
</dbReference>
<gene>
    <name evidence="7" type="primary">tif308</name>
    <name evidence="6" type="ORF">SJAG_00662</name>
</gene>
<dbReference type="PANTHER" id="PTHR10410">
    <property type="entry name" value="EUKARYOTIC TRANSLATION INITIATION FACTOR 3 -RELATED"/>
    <property type="match status" value="1"/>
</dbReference>
<dbReference type="HOGENOM" id="CLU_044094_1_0_1"/>
<dbReference type="AlphaFoldDB" id="B6JW90"/>
<dbReference type="InterPro" id="IPR045810">
    <property type="entry name" value="eIF3h_C"/>
</dbReference>
<keyword evidence="8" id="KW-1185">Reference proteome</keyword>
<feature type="domain" description="MPN" evidence="5">
    <location>
        <begin position="20"/>
        <end position="161"/>
    </location>
</feature>
<comment type="subcellular location">
    <subcellularLocation>
        <location evidence="4">Cytoplasm</location>
    </subcellularLocation>
</comment>
<dbReference type="GO" id="GO:0033290">
    <property type="term" value="C:eukaryotic 48S preinitiation complex"/>
    <property type="evidence" value="ECO:0007669"/>
    <property type="project" value="UniProtKB-UniRule"/>
</dbReference>
<dbReference type="SMART" id="SM00232">
    <property type="entry name" value="JAB_MPN"/>
    <property type="match status" value="1"/>
</dbReference>
<reference evidence="6 8" key="1">
    <citation type="journal article" date="2011" name="Science">
        <title>Comparative functional genomics of the fission yeasts.</title>
        <authorList>
            <person name="Rhind N."/>
            <person name="Chen Z."/>
            <person name="Yassour M."/>
            <person name="Thompson D.A."/>
            <person name="Haas B.J."/>
            <person name="Habib N."/>
            <person name="Wapinski I."/>
            <person name="Roy S."/>
            <person name="Lin M.F."/>
            <person name="Heiman D.I."/>
            <person name="Young S.K."/>
            <person name="Furuya K."/>
            <person name="Guo Y."/>
            <person name="Pidoux A."/>
            <person name="Chen H.M."/>
            <person name="Robbertse B."/>
            <person name="Goldberg J.M."/>
            <person name="Aoki K."/>
            <person name="Bayne E.H."/>
            <person name="Berlin A.M."/>
            <person name="Desjardins C.A."/>
            <person name="Dobbs E."/>
            <person name="Dukaj L."/>
            <person name="Fan L."/>
            <person name="FitzGerald M.G."/>
            <person name="French C."/>
            <person name="Gujja S."/>
            <person name="Hansen K."/>
            <person name="Keifenheim D."/>
            <person name="Levin J.Z."/>
            <person name="Mosher R.A."/>
            <person name="Mueller C.A."/>
            <person name="Pfiffner J."/>
            <person name="Priest M."/>
            <person name="Russ C."/>
            <person name="Smialowska A."/>
            <person name="Swoboda P."/>
            <person name="Sykes S.M."/>
            <person name="Vaughn M."/>
            <person name="Vengrova S."/>
            <person name="Yoder R."/>
            <person name="Zeng Q."/>
            <person name="Allshire R."/>
            <person name="Baulcombe D."/>
            <person name="Birren B.W."/>
            <person name="Brown W."/>
            <person name="Ekwall K."/>
            <person name="Kellis M."/>
            <person name="Leatherwood J."/>
            <person name="Levin H."/>
            <person name="Margalit H."/>
            <person name="Martienssen R."/>
            <person name="Nieduszynski C.A."/>
            <person name="Spatafora J.W."/>
            <person name="Friedman N."/>
            <person name="Dalgaard J.Z."/>
            <person name="Baumann P."/>
            <person name="Niki H."/>
            <person name="Regev A."/>
            <person name="Nusbaum C."/>
        </authorList>
    </citation>
    <scope>NUCLEOTIDE SEQUENCE [LARGE SCALE GENOMIC DNA]</scope>
    <source>
        <strain evidence="8">yFS275 / FY16936</strain>
    </source>
</reference>
<dbReference type="OrthoDB" id="10265695at2759"/>
<dbReference type="GeneID" id="7050700"/>
<dbReference type="Gene3D" id="3.40.140.10">
    <property type="entry name" value="Cytidine Deaminase, domain 2"/>
    <property type="match status" value="1"/>
</dbReference>
<dbReference type="CDD" id="cd08065">
    <property type="entry name" value="MPN_eIF3h"/>
    <property type="match status" value="1"/>
</dbReference>
<organism evidence="6 8">
    <name type="scientific">Schizosaccharomyces japonicus (strain yFS275 / FY16936)</name>
    <name type="common">Fission yeast</name>
    <dbReference type="NCBI Taxonomy" id="402676"/>
    <lineage>
        <taxon>Eukaryota</taxon>
        <taxon>Fungi</taxon>
        <taxon>Dikarya</taxon>
        <taxon>Ascomycota</taxon>
        <taxon>Taphrinomycotina</taxon>
        <taxon>Schizosaccharomycetes</taxon>
        <taxon>Schizosaccharomycetales</taxon>
        <taxon>Schizosaccharomycetaceae</taxon>
        <taxon>Schizosaccharomyces</taxon>
    </lineage>
</organism>
<evidence type="ECO:0000256" key="1">
    <source>
        <dbReference type="ARBA" id="ARBA00022490"/>
    </source>
</evidence>
<dbReference type="Proteomes" id="UP000001744">
    <property type="component" value="Unassembled WGS sequence"/>
</dbReference>
<name>B6JW90_SCHJY</name>
<dbReference type="PROSITE" id="PS50249">
    <property type="entry name" value="MPN"/>
    <property type="match status" value="1"/>
</dbReference>
<evidence type="ECO:0000256" key="2">
    <source>
        <dbReference type="ARBA" id="ARBA00022540"/>
    </source>
</evidence>
<dbReference type="GO" id="GO:0016282">
    <property type="term" value="C:eukaryotic 43S preinitiation complex"/>
    <property type="evidence" value="ECO:0000318"/>
    <property type="project" value="GO_Central"/>
</dbReference>
<evidence type="ECO:0000259" key="5">
    <source>
        <dbReference type="PROSITE" id="PS50249"/>
    </source>
</evidence>
<dbReference type="VEuPathDB" id="FungiDB:SJAG_00662"/>
<evidence type="ECO:0000313" key="7">
    <source>
        <dbReference type="JaponicusDB" id="SJAG_00662"/>
    </source>
</evidence>
<dbReference type="OMA" id="WYQSTYF"/>
<dbReference type="InterPro" id="IPR037518">
    <property type="entry name" value="MPN"/>
</dbReference>
<dbReference type="HAMAP" id="MF_03007">
    <property type="entry name" value="eIF3h"/>
    <property type="match status" value="1"/>
</dbReference>
<keyword evidence="2 4" id="KW-0396">Initiation factor</keyword>
<dbReference type="Pfam" id="PF19445">
    <property type="entry name" value="eIF3h_C"/>
    <property type="match status" value="1"/>
</dbReference>
<comment type="subunit">
    <text evidence="4">Component of the eukaryotic translation initiation factor 3 (eIF-3) complex.</text>
</comment>
<dbReference type="GO" id="GO:0003743">
    <property type="term" value="F:translation initiation factor activity"/>
    <property type="evidence" value="ECO:0007669"/>
    <property type="project" value="UniProtKB-UniRule"/>
</dbReference>
<dbReference type="EMBL" id="KE651166">
    <property type="protein sequence ID" value="EEB05641.1"/>
    <property type="molecule type" value="Genomic_DNA"/>
</dbReference>
<dbReference type="GO" id="GO:0005852">
    <property type="term" value="C:eukaryotic translation initiation factor 3 complex"/>
    <property type="evidence" value="ECO:0000318"/>
    <property type="project" value="GO_Central"/>
</dbReference>
<dbReference type="GO" id="GO:0008237">
    <property type="term" value="F:metallopeptidase activity"/>
    <property type="evidence" value="ECO:0000318"/>
    <property type="project" value="GO_Central"/>
</dbReference>
<dbReference type="JaponicusDB" id="SJAG_00662">
    <property type="gene designation" value="tif308"/>
</dbReference>
<dbReference type="InterPro" id="IPR027524">
    <property type="entry name" value="eIF3h"/>
</dbReference>
<protein>
    <recommendedName>
        <fullName evidence="4">Eukaryotic translation initiation factor 3 subunit H</fullName>
        <shortName evidence="4">eIF3h</shortName>
    </recommendedName>
</protein>
<dbReference type="GO" id="GO:0006413">
    <property type="term" value="P:translational initiation"/>
    <property type="evidence" value="ECO:0000318"/>
    <property type="project" value="GO_Central"/>
</dbReference>
<comment type="similarity">
    <text evidence="4">Belongs to the eIF-3 subunit H family.</text>
</comment>
<keyword evidence="3 4" id="KW-0648">Protein biosynthesis</keyword>
<dbReference type="STRING" id="402676.B6JW90"/>
<comment type="function">
    <text evidence="4">Component of the eukaryotic translation initiation factor 3 (eIF-3) complex, which is involved in protein synthesis of a specialized repertoire of mRNAs and, together with other initiation factors, stimulates binding of mRNA and methionyl-tRNAi to the 40S ribosome. The eIF-3 complex specifically targets and initiates translation of a subset of mRNAs involved in cell proliferation.</text>
</comment>
<dbReference type="Pfam" id="PF01398">
    <property type="entry name" value="JAB"/>
    <property type="match status" value="1"/>
</dbReference>
<dbReference type="GO" id="GO:0001732">
    <property type="term" value="P:formation of cytoplasmic translation initiation complex"/>
    <property type="evidence" value="ECO:0007669"/>
    <property type="project" value="UniProtKB-UniRule"/>
</dbReference>
<keyword evidence="1 4" id="KW-0963">Cytoplasm</keyword>
<proteinExistence type="inferred from homology"/>
<evidence type="ECO:0000256" key="3">
    <source>
        <dbReference type="ARBA" id="ARBA00022917"/>
    </source>
</evidence>
<dbReference type="RefSeq" id="XP_002171934.1">
    <property type="nucleotide sequence ID" value="XM_002171898.2"/>
</dbReference>